<reference evidence="3" key="1">
    <citation type="submission" date="2016-11" db="EMBL/GenBank/DDBJ databases">
        <authorList>
            <person name="Shukria A."/>
            <person name="Stevens D.C."/>
        </authorList>
    </citation>
    <scope>NUCLEOTIDE SEQUENCE [LARGE SCALE GENOMIC DNA]</scope>
    <source>
        <strain evidence="3">Cbfe23</strain>
    </source>
</reference>
<dbReference type="Proteomes" id="UP000182229">
    <property type="component" value="Unassembled WGS sequence"/>
</dbReference>
<proteinExistence type="predicted"/>
<keyword evidence="1" id="KW-0732">Signal</keyword>
<accession>A0A1L9BKD7</accession>
<reference evidence="2 3" key="2">
    <citation type="submission" date="2016-12" db="EMBL/GenBank/DDBJ databases">
        <title>Draft Genome Sequence of Cystobacter ferrugineus Strain Cbfe23.</title>
        <authorList>
            <person name="Akbar S."/>
            <person name="Dowd S.E."/>
            <person name="Stevens D.C."/>
        </authorList>
    </citation>
    <scope>NUCLEOTIDE SEQUENCE [LARGE SCALE GENOMIC DNA]</scope>
    <source>
        <strain evidence="2 3">Cbfe23</strain>
    </source>
</reference>
<dbReference type="EMBL" id="MPIN01000001">
    <property type="protein sequence ID" value="OJH42750.1"/>
    <property type="molecule type" value="Genomic_DNA"/>
</dbReference>
<protein>
    <recommendedName>
        <fullName evidence="4">Lipoprotein</fullName>
    </recommendedName>
</protein>
<comment type="caution">
    <text evidence="2">The sequence shown here is derived from an EMBL/GenBank/DDBJ whole genome shotgun (WGS) entry which is preliminary data.</text>
</comment>
<dbReference type="AlphaFoldDB" id="A0A1L9BKD7"/>
<dbReference type="OrthoDB" id="5383119at2"/>
<name>A0A1L9BKD7_9BACT</name>
<keyword evidence="3" id="KW-1185">Reference proteome</keyword>
<feature type="chain" id="PRO_5012634698" description="Lipoprotein" evidence="1">
    <location>
        <begin position="25"/>
        <end position="72"/>
    </location>
</feature>
<sequence>MKKMMKRASLVVTTLMAAAVGSLAGAWTSQDTEFASGYCTVDCSRCSSTQECLSRGAGSCTQIRACFNPSQE</sequence>
<evidence type="ECO:0000313" key="2">
    <source>
        <dbReference type="EMBL" id="OJH42750.1"/>
    </source>
</evidence>
<gene>
    <name evidence="2" type="ORF">BON30_06115</name>
</gene>
<evidence type="ECO:0000313" key="3">
    <source>
        <dbReference type="Proteomes" id="UP000182229"/>
    </source>
</evidence>
<feature type="signal peptide" evidence="1">
    <location>
        <begin position="1"/>
        <end position="24"/>
    </location>
</feature>
<evidence type="ECO:0008006" key="4">
    <source>
        <dbReference type="Google" id="ProtNLM"/>
    </source>
</evidence>
<organism evidence="2 3">
    <name type="scientific">Cystobacter ferrugineus</name>
    <dbReference type="NCBI Taxonomy" id="83449"/>
    <lineage>
        <taxon>Bacteria</taxon>
        <taxon>Pseudomonadati</taxon>
        <taxon>Myxococcota</taxon>
        <taxon>Myxococcia</taxon>
        <taxon>Myxococcales</taxon>
        <taxon>Cystobacterineae</taxon>
        <taxon>Archangiaceae</taxon>
        <taxon>Cystobacter</taxon>
    </lineage>
</organism>
<evidence type="ECO:0000256" key="1">
    <source>
        <dbReference type="SAM" id="SignalP"/>
    </source>
</evidence>